<dbReference type="InterPro" id="IPR036322">
    <property type="entry name" value="WD40_repeat_dom_sf"/>
</dbReference>
<dbReference type="STRING" id="102285.A0A0R3TFR6"/>
<dbReference type="AlphaFoldDB" id="A0A0R3TFR6"/>
<gene>
    <name evidence="5" type="ORF">HNAJ_LOCUS5903</name>
</gene>
<evidence type="ECO:0000256" key="2">
    <source>
        <dbReference type="ARBA" id="ARBA00022737"/>
    </source>
</evidence>
<accession>A0A0R3TFR6</accession>
<feature type="repeat" description="WD" evidence="3">
    <location>
        <begin position="375"/>
        <end position="416"/>
    </location>
</feature>
<dbReference type="SMART" id="SM00320">
    <property type="entry name" value="WD40"/>
    <property type="match status" value="3"/>
</dbReference>
<dbReference type="WBParaSite" id="HNAJ_0000590701-mRNA-1">
    <property type="protein sequence ID" value="HNAJ_0000590701-mRNA-1"/>
    <property type="gene ID" value="HNAJ_0000590701"/>
</dbReference>
<dbReference type="PANTHER" id="PTHR44019:SF8">
    <property type="entry name" value="POC1 CENTRIOLAR PROTEIN HOMOLOG"/>
    <property type="match status" value="1"/>
</dbReference>
<evidence type="ECO:0000256" key="3">
    <source>
        <dbReference type="PROSITE-ProRule" id="PRU00221"/>
    </source>
</evidence>
<dbReference type="Proteomes" id="UP000278807">
    <property type="component" value="Unassembled WGS sequence"/>
</dbReference>
<dbReference type="InterPro" id="IPR015943">
    <property type="entry name" value="WD40/YVTN_repeat-like_dom_sf"/>
</dbReference>
<keyword evidence="1 3" id="KW-0853">WD repeat</keyword>
<evidence type="ECO:0000313" key="7">
    <source>
        <dbReference type="WBParaSite" id="HNAJ_0000590701-mRNA-1"/>
    </source>
</evidence>
<feature type="region of interest" description="Disordered" evidence="4">
    <location>
        <begin position="1"/>
        <end position="22"/>
    </location>
</feature>
<reference evidence="7" key="1">
    <citation type="submission" date="2017-02" db="UniProtKB">
        <authorList>
            <consortium name="WormBaseParasite"/>
        </authorList>
    </citation>
    <scope>IDENTIFICATION</scope>
</reference>
<dbReference type="SUPFAM" id="SSF50978">
    <property type="entry name" value="WD40 repeat-like"/>
    <property type="match status" value="1"/>
</dbReference>
<name>A0A0R3TFR6_RODNA</name>
<keyword evidence="2" id="KW-0677">Repeat</keyword>
<dbReference type="Gene3D" id="2.130.10.10">
    <property type="entry name" value="YVTN repeat-like/Quinoprotein amine dehydrogenase"/>
    <property type="match status" value="2"/>
</dbReference>
<dbReference type="Pfam" id="PF00400">
    <property type="entry name" value="WD40"/>
    <property type="match status" value="1"/>
</dbReference>
<protein>
    <submittedName>
        <fullName evidence="7">WD_REPEATS_REGION domain-containing protein</fullName>
    </submittedName>
</protein>
<feature type="compositionally biased region" description="Low complexity" evidence="4">
    <location>
        <begin position="10"/>
        <end position="22"/>
    </location>
</feature>
<evidence type="ECO:0000313" key="6">
    <source>
        <dbReference type="Proteomes" id="UP000278807"/>
    </source>
</evidence>
<evidence type="ECO:0000256" key="4">
    <source>
        <dbReference type="SAM" id="MobiDB-lite"/>
    </source>
</evidence>
<sequence length="462" mass="49959">MSPILSGTQSPARQRSNSSSSSAEISSSVRVSALVRDQPFPLWADLYSVLLFRSPQTATLDVDESCQAFRCIELSLTTCHRRRAPHSQLLPNALAGPSAAIPISPPTNSSTPSAFHAVSRMVKHSPVPSCGAFSEDMRLLVVGFENGTVHVLQLNCSNDPLSGFRSYRHLSISSKCSTSEPGCGEGRSTVASRDLPLDIVSSAVKVTHLSIWTPPQDFEDPELELVVGVATAGGTIHVWEIRRSRPISARCDSSFDTSQVPEMKTPPTHQWLRMHLPGPAQSTNTSDPPQTSTFSPLFPYETEVTPPSVVDQSVIVWFRLFANLEPLHQSKSSNGASVTWRGRIAWLSAGRDGFVCGRSLQSSDGDDSSWNLNLVAHKSAEITGVDVDPEGRWLATAASDGAVCVWCLSTEKKVFESSHKPLAVRCVAFRPIATANEMGTEMLLASGDAGGNLRVWRLTAPR</sequence>
<evidence type="ECO:0000313" key="5">
    <source>
        <dbReference type="EMBL" id="VDO01763.1"/>
    </source>
</evidence>
<dbReference type="InterPro" id="IPR050505">
    <property type="entry name" value="WDR55/POC1"/>
</dbReference>
<dbReference type="EMBL" id="UZAE01005634">
    <property type="protein sequence ID" value="VDO01763.1"/>
    <property type="molecule type" value="Genomic_DNA"/>
</dbReference>
<dbReference type="OrthoDB" id="1357022at2759"/>
<evidence type="ECO:0000256" key="1">
    <source>
        <dbReference type="ARBA" id="ARBA00022574"/>
    </source>
</evidence>
<dbReference type="PANTHER" id="PTHR44019">
    <property type="entry name" value="WD REPEAT-CONTAINING PROTEIN 55"/>
    <property type="match status" value="1"/>
</dbReference>
<reference evidence="5 6" key="2">
    <citation type="submission" date="2018-11" db="EMBL/GenBank/DDBJ databases">
        <authorList>
            <consortium name="Pathogen Informatics"/>
        </authorList>
    </citation>
    <scope>NUCLEOTIDE SEQUENCE [LARGE SCALE GENOMIC DNA]</scope>
</reference>
<dbReference type="InterPro" id="IPR001680">
    <property type="entry name" value="WD40_rpt"/>
</dbReference>
<proteinExistence type="predicted"/>
<dbReference type="PROSITE" id="PS50082">
    <property type="entry name" value="WD_REPEATS_2"/>
    <property type="match status" value="1"/>
</dbReference>
<organism evidence="7">
    <name type="scientific">Rodentolepis nana</name>
    <name type="common">Dwarf tapeworm</name>
    <name type="synonym">Hymenolepis nana</name>
    <dbReference type="NCBI Taxonomy" id="102285"/>
    <lineage>
        <taxon>Eukaryota</taxon>
        <taxon>Metazoa</taxon>
        <taxon>Spiralia</taxon>
        <taxon>Lophotrochozoa</taxon>
        <taxon>Platyhelminthes</taxon>
        <taxon>Cestoda</taxon>
        <taxon>Eucestoda</taxon>
        <taxon>Cyclophyllidea</taxon>
        <taxon>Hymenolepididae</taxon>
        <taxon>Rodentolepis</taxon>
    </lineage>
</organism>
<keyword evidence="6" id="KW-1185">Reference proteome</keyword>